<dbReference type="PROSITE" id="PS51257">
    <property type="entry name" value="PROKAR_LIPOPROTEIN"/>
    <property type="match status" value="1"/>
</dbReference>
<accession>A0ABW5L057</accession>
<dbReference type="RefSeq" id="WP_210352969.1">
    <property type="nucleotide sequence ID" value="NZ_JAEQMU010000001.1"/>
</dbReference>
<dbReference type="Proteomes" id="UP001597440">
    <property type="component" value="Unassembled WGS sequence"/>
</dbReference>
<gene>
    <name evidence="1" type="ORF">ACFSQW_09175</name>
</gene>
<evidence type="ECO:0008006" key="3">
    <source>
        <dbReference type="Google" id="ProtNLM"/>
    </source>
</evidence>
<organism evidence="1 2">
    <name type="scientific">Sphingobacterium tabacisoli</name>
    <dbReference type="NCBI Taxonomy" id="2044855"/>
    <lineage>
        <taxon>Bacteria</taxon>
        <taxon>Pseudomonadati</taxon>
        <taxon>Bacteroidota</taxon>
        <taxon>Sphingobacteriia</taxon>
        <taxon>Sphingobacteriales</taxon>
        <taxon>Sphingobacteriaceae</taxon>
        <taxon>Sphingobacterium</taxon>
    </lineage>
</organism>
<sequence>MMRYNIKTILVILFSFVAVACTKKTDYKLMTIIGFTNETYGINEKKEAELTVLANSLVTGEILFTTSGELKEGIDFELIDKSFKFNNSMEAKVSVKFLKDISEKSILEFKLLPVEFATLALSKAQIGGEDEEPVIYSFEASKYYMTETADVFVKLSRISEAFKSEIPVMLEVEVDTKESTAIEGKHFSFPNGKRVTIPVSKDKAAIKLKLLKEEKGKDKIVLRLKAPAKNYRPGKFEESSVLVYVTSFENLTGDWKHVTLSTYDYLAMNTEWAGDDPKKLPRNNTANDILRFDNDNLTVSLTGDLKNYFRNTKLVKKGETIEVLMEEPGYPKVNVILVNGRANVPFSAKKIEERQAEMGLRLRIINGKEYLDVTVRDYEPIDFLQNTYDMVKDWGMTPAMQDYPLRYRFERVE</sequence>
<evidence type="ECO:0000313" key="2">
    <source>
        <dbReference type="Proteomes" id="UP001597440"/>
    </source>
</evidence>
<protein>
    <recommendedName>
        <fullName evidence="3">DUF1735 domain-containing protein</fullName>
    </recommendedName>
</protein>
<evidence type="ECO:0000313" key="1">
    <source>
        <dbReference type="EMBL" id="MFD2554561.1"/>
    </source>
</evidence>
<dbReference type="EMBL" id="JBHULD010000014">
    <property type="protein sequence ID" value="MFD2554561.1"/>
    <property type="molecule type" value="Genomic_DNA"/>
</dbReference>
<name>A0ABW5L057_9SPHI</name>
<proteinExistence type="predicted"/>
<keyword evidence="2" id="KW-1185">Reference proteome</keyword>
<reference evidence="2" key="1">
    <citation type="journal article" date="2019" name="Int. J. Syst. Evol. Microbiol.">
        <title>The Global Catalogue of Microorganisms (GCM) 10K type strain sequencing project: providing services to taxonomists for standard genome sequencing and annotation.</title>
        <authorList>
            <consortium name="The Broad Institute Genomics Platform"/>
            <consortium name="The Broad Institute Genome Sequencing Center for Infectious Disease"/>
            <person name="Wu L."/>
            <person name="Ma J."/>
        </authorList>
    </citation>
    <scope>NUCLEOTIDE SEQUENCE [LARGE SCALE GENOMIC DNA]</scope>
    <source>
        <strain evidence="2">KCTC 52298</strain>
    </source>
</reference>
<comment type="caution">
    <text evidence="1">The sequence shown here is derived from an EMBL/GenBank/DDBJ whole genome shotgun (WGS) entry which is preliminary data.</text>
</comment>